<feature type="transmembrane region" description="Helical" evidence="8">
    <location>
        <begin position="195"/>
        <end position="214"/>
    </location>
</feature>
<dbReference type="Pfam" id="PF00209">
    <property type="entry name" value="SNF"/>
    <property type="match status" value="1"/>
</dbReference>
<evidence type="ECO:0000256" key="1">
    <source>
        <dbReference type="ARBA" id="ARBA00004141"/>
    </source>
</evidence>
<dbReference type="GO" id="GO:0005886">
    <property type="term" value="C:plasma membrane"/>
    <property type="evidence" value="ECO:0007669"/>
    <property type="project" value="TreeGrafter"/>
</dbReference>
<feature type="transmembrane region" description="Helical" evidence="8">
    <location>
        <begin position="33"/>
        <end position="50"/>
    </location>
</feature>
<feature type="transmembrane region" description="Helical" evidence="8">
    <location>
        <begin position="111"/>
        <end position="135"/>
    </location>
</feature>
<evidence type="ECO:0000256" key="6">
    <source>
        <dbReference type="ARBA" id="ARBA00023136"/>
    </source>
</evidence>
<evidence type="ECO:0000256" key="5">
    <source>
        <dbReference type="ARBA" id="ARBA00022989"/>
    </source>
</evidence>
<reference evidence="10" key="1">
    <citation type="submission" date="2022-11" db="UniProtKB">
        <authorList>
            <consortium name="WormBaseParasite"/>
        </authorList>
    </citation>
    <scope>IDENTIFICATION</scope>
</reference>
<keyword evidence="6 8" id="KW-0472">Membrane</keyword>
<dbReference type="PROSITE" id="PS50267">
    <property type="entry name" value="NA_NEUROTRAN_SYMP_3"/>
    <property type="match status" value="1"/>
</dbReference>
<evidence type="ECO:0000256" key="7">
    <source>
        <dbReference type="PIRSR" id="PIRSR600175-1"/>
    </source>
</evidence>
<keyword evidence="5 8" id="KW-1133">Transmembrane helix</keyword>
<dbReference type="PANTHER" id="PTHR11616:SF265">
    <property type="entry name" value="TRANSPORTER"/>
    <property type="match status" value="1"/>
</dbReference>
<dbReference type="SUPFAM" id="SSF161070">
    <property type="entry name" value="SNF-like"/>
    <property type="match status" value="1"/>
</dbReference>
<keyword evidence="4" id="KW-0769">Symport</keyword>
<keyword evidence="3 8" id="KW-0812">Transmembrane</keyword>
<accession>A0A915IWW9</accession>
<dbReference type="PRINTS" id="PR00176">
    <property type="entry name" value="NANEUSMPORT"/>
</dbReference>
<evidence type="ECO:0000256" key="8">
    <source>
        <dbReference type="SAM" id="Phobius"/>
    </source>
</evidence>
<dbReference type="GO" id="GO:0005332">
    <property type="term" value="F:gamma-aminobutyric acid:sodium:chloride symporter activity"/>
    <property type="evidence" value="ECO:0007669"/>
    <property type="project" value="TreeGrafter"/>
</dbReference>
<evidence type="ECO:0000313" key="9">
    <source>
        <dbReference type="Proteomes" id="UP000887565"/>
    </source>
</evidence>
<dbReference type="InterPro" id="IPR037272">
    <property type="entry name" value="SNS_sf"/>
</dbReference>
<evidence type="ECO:0000256" key="3">
    <source>
        <dbReference type="ARBA" id="ARBA00022692"/>
    </source>
</evidence>
<dbReference type="AlphaFoldDB" id="A0A915IWW9"/>
<dbReference type="PANTHER" id="PTHR11616">
    <property type="entry name" value="SODIUM/CHLORIDE DEPENDENT TRANSPORTER"/>
    <property type="match status" value="1"/>
</dbReference>
<evidence type="ECO:0000313" key="10">
    <source>
        <dbReference type="WBParaSite" id="nRc.2.0.1.t17905-RA"/>
    </source>
</evidence>
<dbReference type="GO" id="GO:0046872">
    <property type="term" value="F:metal ion binding"/>
    <property type="evidence" value="ECO:0007669"/>
    <property type="project" value="UniProtKB-KW"/>
</dbReference>
<dbReference type="OMA" id="CNASHIL"/>
<keyword evidence="7" id="KW-0479">Metal-binding</keyword>
<dbReference type="GO" id="GO:0043005">
    <property type="term" value="C:neuron projection"/>
    <property type="evidence" value="ECO:0007669"/>
    <property type="project" value="TreeGrafter"/>
</dbReference>
<proteinExistence type="predicted"/>
<evidence type="ECO:0000256" key="2">
    <source>
        <dbReference type="ARBA" id="ARBA00022448"/>
    </source>
</evidence>
<keyword evidence="9" id="KW-1185">Reference proteome</keyword>
<name>A0A915IWW9_ROMCU</name>
<feature type="binding site" evidence="7">
    <location>
        <position position="52"/>
    </location>
    <ligand>
        <name>Na(+)</name>
        <dbReference type="ChEBI" id="CHEBI:29101"/>
        <label>1</label>
    </ligand>
</feature>
<keyword evidence="2" id="KW-0813">Transport</keyword>
<dbReference type="InterPro" id="IPR000175">
    <property type="entry name" value="Na/ntran_symport"/>
</dbReference>
<feature type="transmembrane region" description="Helical" evidence="8">
    <location>
        <begin position="80"/>
        <end position="105"/>
    </location>
</feature>
<dbReference type="Proteomes" id="UP000887565">
    <property type="component" value="Unplaced"/>
</dbReference>
<protein>
    <submittedName>
        <fullName evidence="10">Uncharacterized protein</fullName>
    </submittedName>
</protein>
<evidence type="ECO:0000256" key="4">
    <source>
        <dbReference type="ARBA" id="ARBA00022847"/>
    </source>
</evidence>
<feature type="transmembrane region" description="Helical" evidence="8">
    <location>
        <begin position="156"/>
        <end position="175"/>
    </location>
</feature>
<dbReference type="WBParaSite" id="nRc.2.0.1.t17905-RA">
    <property type="protein sequence ID" value="nRc.2.0.1.t17905-RA"/>
    <property type="gene ID" value="nRc.2.0.1.g17905"/>
</dbReference>
<keyword evidence="7" id="KW-0915">Sodium</keyword>
<feature type="binding site" evidence="7">
    <location>
        <position position="51"/>
    </location>
    <ligand>
        <name>Na(+)</name>
        <dbReference type="ChEBI" id="CHEBI:29101"/>
        <label>1</label>
    </ligand>
</feature>
<organism evidence="9 10">
    <name type="scientific">Romanomermis culicivorax</name>
    <name type="common">Nematode worm</name>
    <dbReference type="NCBI Taxonomy" id="13658"/>
    <lineage>
        <taxon>Eukaryota</taxon>
        <taxon>Metazoa</taxon>
        <taxon>Ecdysozoa</taxon>
        <taxon>Nematoda</taxon>
        <taxon>Enoplea</taxon>
        <taxon>Dorylaimia</taxon>
        <taxon>Mermithida</taxon>
        <taxon>Mermithoidea</taxon>
        <taxon>Mermithidae</taxon>
        <taxon>Romanomermis</taxon>
    </lineage>
</organism>
<comment type="subcellular location">
    <subcellularLocation>
        <location evidence="1">Membrane</location>
        <topology evidence="1">Multi-pass membrane protein</topology>
    </subcellularLocation>
</comment>
<sequence>MSEMQDQKVEDVAKSGPGLLFLVYPSGIMSLDYAGFWSVLFFFMVILIGIDSQFCTMEGFYTAIIDEWPQYLRKSPNREIFIAIFSGISFLIGLSMVTEGGIWVFQILDDYGASSWCLLWLLFFECIAISWLYGVDKWYVHLKDMIGYQPSMWWKFCWVYACPFCCIGIFIFSLIDYQGTTYNGVSVPAWADGMGWLIALSSMLCIPIYAAWLWRRTPGSFNQNCNASHILEILRICVIAHARKYKAIVCPDIDVAEIRERALKNEEGKRIHGDSICPRVPLKTFLEDAFAQNVLAFTRSLTSTWRV</sequence>